<comment type="caution">
    <text evidence="3">The sequence shown here is derived from an EMBL/GenBank/DDBJ whole genome shotgun (WGS) entry which is preliminary data.</text>
</comment>
<sequence length="537" mass="62895">MQFSEPSSVLPLLTPPMIPTATTSPYGKMNQDELQASQQTCSFQIQIFSAKLKLWSENALRKDMTNSLEDNIQILNTRLMWSEKLNEVAQRIVERERNLKGKEEEHSNKRKEAKRMRLEQLASCSTENEQEQRREYKGMAQLVTNAFFEEKKSKLELMKQKSIWNKTIKQFNDEGAELKEKKKDLRKSDKTWRIVNFLLKKIDEAPGDNDQYLLDLIEKLIKGPDGFELTIDDQDIISNLNIEESMFLLDAELPEFSWENRERLWSVIEKEKLVLDVLKANLDMIKIDEFHNEMCKEIGESVEILKEKLPLITKLQASATSVQEAEKMVLEKEAELQNYQRSDQYHKDLAQAQYEKGDFISHLATLKKQVEAATKVEEIDRVVKEREKDLCKKKEIKDEEIKKVDAIDKRLKNGQAKLKGLEKDWEAIKSMARSLENQNDNKIDRRRKSNLLAKRLQNQDPRKLDPDEQNLLSQFTRCNGDAHEGEPTAKRERLEVKDEQGTSKKRRIKESQKRAWIEEWNDESPEAKKPKIEEKSD</sequence>
<dbReference type="AlphaFoldDB" id="A0A2G5V9Y2"/>
<evidence type="ECO:0000256" key="1">
    <source>
        <dbReference type="SAM" id="Coils"/>
    </source>
</evidence>
<feature type="region of interest" description="Disordered" evidence="2">
    <location>
        <begin position="99"/>
        <end position="130"/>
    </location>
</feature>
<protein>
    <submittedName>
        <fullName evidence="3">Uncharacterized protein</fullName>
    </submittedName>
</protein>
<evidence type="ECO:0000256" key="2">
    <source>
        <dbReference type="SAM" id="MobiDB-lite"/>
    </source>
</evidence>
<feature type="compositionally biased region" description="Basic and acidic residues" evidence="2">
    <location>
        <begin position="525"/>
        <end position="537"/>
    </location>
</feature>
<dbReference type="OrthoDB" id="10575393at2759"/>
<feature type="compositionally biased region" description="Basic and acidic residues" evidence="2">
    <location>
        <begin position="480"/>
        <end position="502"/>
    </location>
</feature>
<dbReference type="Proteomes" id="UP000230233">
    <property type="component" value="Chromosome II"/>
</dbReference>
<evidence type="ECO:0000313" key="4">
    <source>
        <dbReference type="Proteomes" id="UP000230233"/>
    </source>
</evidence>
<dbReference type="EMBL" id="PDUG01000002">
    <property type="protein sequence ID" value="PIC48605.1"/>
    <property type="molecule type" value="Genomic_DNA"/>
</dbReference>
<accession>A0A2G5V9Y2</accession>
<name>A0A2G5V9Y2_9PELO</name>
<proteinExistence type="predicted"/>
<feature type="region of interest" description="Disordered" evidence="2">
    <location>
        <begin position="475"/>
        <end position="537"/>
    </location>
</feature>
<organism evidence="3 4">
    <name type="scientific">Caenorhabditis nigoni</name>
    <dbReference type="NCBI Taxonomy" id="1611254"/>
    <lineage>
        <taxon>Eukaryota</taxon>
        <taxon>Metazoa</taxon>
        <taxon>Ecdysozoa</taxon>
        <taxon>Nematoda</taxon>
        <taxon>Chromadorea</taxon>
        <taxon>Rhabditida</taxon>
        <taxon>Rhabditina</taxon>
        <taxon>Rhabditomorpha</taxon>
        <taxon>Rhabditoidea</taxon>
        <taxon>Rhabditidae</taxon>
        <taxon>Peloderinae</taxon>
        <taxon>Caenorhabditis</taxon>
    </lineage>
</organism>
<gene>
    <name evidence="3" type="primary">Cnig_chr_II.g7510</name>
    <name evidence="3" type="ORF">B9Z55_007510</name>
</gene>
<keyword evidence="1" id="KW-0175">Coiled coil</keyword>
<reference evidence="4" key="1">
    <citation type="submission" date="2017-10" db="EMBL/GenBank/DDBJ databases">
        <title>Rapid genome shrinkage in a self-fertile nematode reveals novel sperm competition proteins.</title>
        <authorList>
            <person name="Yin D."/>
            <person name="Schwarz E.M."/>
            <person name="Thomas C.G."/>
            <person name="Felde R.L."/>
            <person name="Korf I.F."/>
            <person name="Cutter A.D."/>
            <person name="Schartner C.M."/>
            <person name="Ralston E.J."/>
            <person name="Meyer B.J."/>
            <person name="Haag E.S."/>
        </authorList>
    </citation>
    <scope>NUCLEOTIDE SEQUENCE [LARGE SCALE GENOMIC DNA]</scope>
    <source>
        <strain evidence="4">JU1422</strain>
    </source>
</reference>
<keyword evidence="4" id="KW-1185">Reference proteome</keyword>
<feature type="coiled-coil region" evidence="1">
    <location>
        <begin position="404"/>
        <end position="438"/>
    </location>
</feature>
<feature type="region of interest" description="Disordered" evidence="2">
    <location>
        <begin position="1"/>
        <end position="28"/>
    </location>
</feature>
<evidence type="ECO:0000313" key="3">
    <source>
        <dbReference type="EMBL" id="PIC48605.1"/>
    </source>
</evidence>